<evidence type="ECO:0000313" key="15">
    <source>
        <dbReference type="Proteomes" id="UP000308230"/>
    </source>
</evidence>
<feature type="binding site" evidence="12">
    <location>
        <position position="272"/>
    </location>
    <ligand>
        <name>K(+)</name>
        <dbReference type="ChEBI" id="CHEBI:29103"/>
    </ligand>
</feature>
<sequence>MEKRRITVIGSINMDLVTSTERIPELGETVSGTSFTTKAGGKGANQAVAAANLNADVTFVGCVGDDAFGHQLLKNLQDKRINTDYIKVVPETETGIAAITIANKDNSIIVVPGANLHVTPELVERHEKVIAESDIILLQLEIPLRAVERAIEIANNHGVKVILNPAPVQKLQKKLYEKIDYITPNEHESIVLLDEMDTEKESLTTKIVITRGKQGASIFEKGKQVLIEGFTTEVIDTTGAGDAFNGALAVAISEGKPLKEACRFANAVAAISVTRLGAQSGMPGLEEVKAFLKNVNHI</sequence>
<dbReference type="EMBL" id="SWLG01000013">
    <property type="protein sequence ID" value="TLS36098.1"/>
    <property type="molecule type" value="Genomic_DNA"/>
</dbReference>
<feature type="binding site" evidence="12">
    <location>
        <begin position="13"/>
        <end position="15"/>
    </location>
    <ligand>
        <name>substrate</name>
    </ligand>
</feature>
<keyword evidence="12" id="KW-0963">Cytoplasm</keyword>
<comment type="function">
    <text evidence="12">Catalyzes the phosphorylation of ribose at O-5 in a reaction requiring ATP and magnesium. The resulting D-ribose-5-phosphate can then be used either for sythesis of nucleotides, histidine, and tryptophan, or as a component of the pentose phosphate pathway.</text>
</comment>
<dbReference type="UniPathway" id="UPA00916">
    <property type="reaction ID" value="UER00889"/>
</dbReference>
<dbReference type="SUPFAM" id="SSF53613">
    <property type="entry name" value="Ribokinase-like"/>
    <property type="match status" value="1"/>
</dbReference>
<keyword evidence="10 12" id="KW-0630">Potassium</keyword>
<dbReference type="GO" id="GO:0005524">
    <property type="term" value="F:ATP binding"/>
    <property type="evidence" value="ECO:0007669"/>
    <property type="project" value="UniProtKB-UniRule"/>
</dbReference>
<evidence type="ECO:0000259" key="13">
    <source>
        <dbReference type="Pfam" id="PF00294"/>
    </source>
</evidence>
<feature type="binding site" evidence="12">
    <location>
        <position position="277"/>
    </location>
    <ligand>
        <name>K(+)</name>
        <dbReference type="ChEBI" id="CHEBI:29103"/>
    </ligand>
</feature>
<comment type="activity regulation">
    <text evidence="12">Activated by a monovalent cation that binds near, but not in, the active site. The most likely occupant of the site in vivo is potassium. Ion binding induces a conformational change that may alter substrate affinity.</text>
</comment>
<comment type="pathway">
    <text evidence="12">Carbohydrate metabolism; D-ribose degradation; D-ribose 5-phosphate from beta-D-ribopyranose: step 2/2.</text>
</comment>
<comment type="similarity">
    <text evidence="1">Belongs to the carbohydrate kinase pfkB family.</text>
</comment>
<gene>
    <name evidence="12 14" type="primary">rbsK</name>
    <name evidence="14" type="ORF">FCL54_17075</name>
</gene>
<dbReference type="HAMAP" id="MF_01987">
    <property type="entry name" value="Ribokinase"/>
    <property type="match status" value="1"/>
</dbReference>
<keyword evidence="7 12" id="KW-0418">Kinase</keyword>
<evidence type="ECO:0000256" key="6">
    <source>
        <dbReference type="ARBA" id="ARBA00022741"/>
    </source>
</evidence>
<keyword evidence="6 12" id="KW-0547">Nucleotide-binding</keyword>
<organism evidence="14 15">
    <name type="scientific">Exobacillus caeni</name>
    <dbReference type="NCBI Taxonomy" id="2574798"/>
    <lineage>
        <taxon>Bacteria</taxon>
        <taxon>Bacillati</taxon>
        <taxon>Bacillota</taxon>
        <taxon>Bacilli</taxon>
        <taxon>Bacillales</taxon>
        <taxon>Guptibacillaceae</taxon>
        <taxon>Exobacillus</taxon>
    </lineage>
</organism>
<feature type="binding site" evidence="12">
    <location>
        <position position="275"/>
    </location>
    <ligand>
        <name>K(+)</name>
        <dbReference type="ChEBI" id="CHEBI:29103"/>
    </ligand>
</feature>
<keyword evidence="8 12" id="KW-0067">ATP-binding</keyword>
<evidence type="ECO:0000313" key="14">
    <source>
        <dbReference type="EMBL" id="TLS36098.1"/>
    </source>
</evidence>
<dbReference type="InterPro" id="IPR002139">
    <property type="entry name" value="Ribo/fructo_kinase"/>
</dbReference>
<comment type="subunit">
    <text evidence="12">Homodimer.</text>
</comment>
<name>A0A5R9F3D6_9BACL</name>
<comment type="caution">
    <text evidence="14">The sequence shown here is derived from an EMBL/GenBank/DDBJ whole genome shotgun (WGS) entry which is preliminary data.</text>
</comment>
<dbReference type="InterPro" id="IPR002173">
    <property type="entry name" value="Carboh/pur_kinase_PfkB_CS"/>
</dbReference>
<dbReference type="OrthoDB" id="9775849at2"/>
<feature type="binding site" evidence="12">
    <location>
        <position position="236"/>
    </location>
    <ligand>
        <name>K(+)</name>
        <dbReference type="ChEBI" id="CHEBI:29103"/>
    </ligand>
</feature>
<evidence type="ECO:0000256" key="2">
    <source>
        <dbReference type="ARBA" id="ARBA00012035"/>
    </source>
</evidence>
<evidence type="ECO:0000256" key="8">
    <source>
        <dbReference type="ARBA" id="ARBA00022840"/>
    </source>
</evidence>
<feature type="binding site" evidence="12">
    <location>
        <position position="242"/>
    </location>
    <ligand>
        <name>substrate</name>
    </ligand>
</feature>
<keyword evidence="5 12" id="KW-0479">Metal-binding</keyword>
<dbReference type="InterPro" id="IPR011611">
    <property type="entry name" value="PfkB_dom"/>
</dbReference>
<dbReference type="Gene3D" id="3.40.1190.20">
    <property type="match status" value="1"/>
</dbReference>
<comment type="caution">
    <text evidence="12">Lacks conserved residue(s) required for the propagation of feature annotation.</text>
</comment>
<feature type="binding site" evidence="12">
    <location>
        <position position="185"/>
    </location>
    <ligand>
        <name>ATP</name>
        <dbReference type="ChEBI" id="CHEBI:30616"/>
    </ligand>
</feature>
<evidence type="ECO:0000256" key="12">
    <source>
        <dbReference type="HAMAP-Rule" id="MF_01987"/>
    </source>
</evidence>
<keyword evidence="9 12" id="KW-0460">Magnesium</keyword>
<evidence type="ECO:0000256" key="11">
    <source>
        <dbReference type="ARBA" id="ARBA00023277"/>
    </source>
</evidence>
<feature type="binding site" evidence="12">
    <location>
        <begin position="241"/>
        <end position="242"/>
    </location>
    <ligand>
        <name>ATP</name>
        <dbReference type="ChEBI" id="CHEBI:30616"/>
    </ligand>
</feature>
<keyword evidence="4 12" id="KW-0808">Transferase</keyword>
<comment type="cofactor">
    <cofactor evidence="12">
        <name>Mg(2+)</name>
        <dbReference type="ChEBI" id="CHEBI:18420"/>
    </cofactor>
    <text evidence="12">Requires a divalent cation, most likely magnesium in vivo, as an electrophilic catalyst to aid phosphoryl group transfer. It is the chelate of the metal and the nucleotide that is the actual substrate.</text>
</comment>
<dbReference type="GO" id="GO:0005829">
    <property type="term" value="C:cytosol"/>
    <property type="evidence" value="ECO:0007669"/>
    <property type="project" value="TreeGrafter"/>
</dbReference>
<feature type="binding site" evidence="12">
    <location>
        <begin position="210"/>
        <end position="215"/>
    </location>
    <ligand>
        <name>ATP</name>
        <dbReference type="ChEBI" id="CHEBI:30616"/>
    </ligand>
</feature>
<dbReference type="Proteomes" id="UP000308230">
    <property type="component" value="Unassembled WGS sequence"/>
</dbReference>
<protein>
    <recommendedName>
        <fullName evidence="3 12">Ribokinase</fullName>
        <shortName evidence="12">RK</shortName>
        <ecNumber evidence="2 12">2.7.1.15</ecNumber>
    </recommendedName>
</protein>
<dbReference type="EC" id="2.7.1.15" evidence="2 12"/>
<dbReference type="RefSeq" id="WP_138128004.1">
    <property type="nucleotide sequence ID" value="NZ_SWLG01000013.1"/>
</dbReference>
<accession>A0A5R9F3D6</accession>
<dbReference type="CDD" id="cd01174">
    <property type="entry name" value="ribokinase"/>
    <property type="match status" value="1"/>
</dbReference>
<dbReference type="InterPro" id="IPR029056">
    <property type="entry name" value="Ribokinase-like"/>
</dbReference>
<evidence type="ECO:0000256" key="1">
    <source>
        <dbReference type="ARBA" id="ARBA00005380"/>
    </source>
</evidence>
<dbReference type="PANTHER" id="PTHR10584:SF166">
    <property type="entry name" value="RIBOKINASE"/>
    <property type="match status" value="1"/>
</dbReference>
<feature type="binding site" evidence="12">
    <location>
        <position position="266"/>
    </location>
    <ligand>
        <name>ATP</name>
        <dbReference type="ChEBI" id="CHEBI:30616"/>
    </ligand>
</feature>
<feature type="binding site" evidence="12">
    <location>
        <begin position="41"/>
        <end position="45"/>
    </location>
    <ligand>
        <name>substrate</name>
    </ligand>
</feature>
<feature type="binding site" evidence="12">
    <location>
        <position position="238"/>
    </location>
    <ligand>
        <name>K(+)</name>
        <dbReference type="ChEBI" id="CHEBI:29103"/>
    </ligand>
</feature>
<proteinExistence type="inferred from homology"/>
<reference evidence="14 15" key="1">
    <citation type="submission" date="2019-04" db="EMBL/GenBank/DDBJ databases">
        <title>Bacillus caeni sp. nov., a bacterium isolated from mangrove sediment.</title>
        <authorList>
            <person name="Huang H."/>
            <person name="Mo K."/>
            <person name="Hu Y."/>
        </authorList>
    </citation>
    <scope>NUCLEOTIDE SEQUENCE [LARGE SCALE GENOMIC DNA]</scope>
    <source>
        <strain evidence="14 15">HB172195</strain>
    </source>
</reference>
<dbReference type="InterPro" id="IPR011877">
    <property type="entry name" value="Ribokinase"/>
</dbReference>
<feature type="domain" description="Carbohydrate kinase PfkB" evidence="13">
    <location>
        <begin position="4"/>
        <end position="283"/>
    </location>
</feature>
<evidence type="ECO:0000256" key="5">
    <source>
        <dbReference type="ARBA" id="ARBA00022723"/>
    </source>
</evidence>
<dbReference type="GO" id="GO:0019303">
    <property type="term" value="P:D-ribose catabolic process"/>
    <property type="evidence" value="ECO:0007669"/>
    <property type="project" value="UniProtKB-UniRule"/>
</dbReference>
<dbReference type="PRINTS" id="PR00990">
    <property type="entry name" value="RIBOKINASE"/>
</dbReference>
<evidence type="ECO:0000256" key="3">
    <source>
        <dbReference type="ARBA" id="ARBA00016943"/>
    </source>
</evidence>
<dbReference type="PANTHER" id="PTHR10584">
    <property type="entry name" value="SUGAR KINASE"/>
    <property type="match status" value="1"/>
</dbReference>
<keyword evidence="11 12" id="KW-0119">Carbohydrate metabolism</keyword>
<evidence type="ECO:0000256" key="4">
    <source>
        <dbReference type="ARBA" id="ARBA00022679"/>
    </source>
</evidence>
<feature type="binding site" evidence="12">
    <location>
        <position position="141"/>
    </location>
    <ligand>
        <name>substrate</name>
    </ligand>
</feature>
<evidence type="ECO:0000256" key="10">
    <source>
        <dbReference type="ARBA" id="ARBA00022958"/>
    </source>
</evidence>
<comment type="subcellular location">
    <subcellularLocation>
        <location evidence="12">Cytoplasm</location>
    </subcellularLocation>
</comment>
<dbReference type="NCBIfam" id="TIGR02152">
    <property type="entry name" value="D_ribokin_bact"/>
    <property type="match status" value="1"/>
</dbReference>
<dbReference type="Pfam" id="PF00294">
    <property type="entry name" value="PfkB"/>
    <property type="match status" value="1"/>
</dbReference>
<evidence type="ECO:0000256" key="9">
    <source>
        <dbReference type="ARBA" id="ARBA00022842"/>
    </source>
</evidence>
<feature type="active site" description="Proton acceptor" evidence="12">
    <location>
        <position position="242"/>
    </location>
</feature>
<dbReference type="AlphaFoldDB" id="A0A5R9F3D6"/>
<keyword evidence="15" id="KW-1185">Reference proteome</keyword>
<comment type="similarity">
    <text evidence="12">Belongs to the carbohydrate kinase PfkB family. Ribokinase subfamily.</text>
</comment>
<dbReference type="GO" id="GO:0046872">
    <property type="term" value="F:metal ion binding"/>
    <property type="evidence" value="ECO:0007669"/>
    <property type="project" value="UniProtKB-KW"/>
</dbReference>
<dbReference type="PROSITE" id="PS00584">
    <property type="entry name" value="PFKB_KINASES_2"/>
    <property type="match status" value="1"/>
</dbReference>
<evidence type="ECO:0000256" key="7">
    <source>
        <dbReference type="ARBA" id="ARBA00022777"/>
    </source>
</evidence>
<comment type="catalytic activity">
    <reaction evidence="12">
        <text>D-ribose + ATP = D-ribose 5-phosphate + ADP + H(+)</text>
        <dbReference type="Rhea" id="RHEA:13697"/>
        <dbReference type="ChEBI" id="CHEBI:15378"/>
        <dbReference type="ChEBI" id="CHEBI:30616"/>
        <dbReference type="ChEBI" id="CHEBI:47013"/>
        <dbReference type="ChEBI" id="CHEBI:78346"/>
        <dbReference type="ChEBI" id="CHEBI:456216"/>
        <dbReference type="EC" id="2.7.1.15"/>
    </reaction>
</comment>
<dbReference type="GO" id="GO:0004747">
    <property type="term" value="F:ribokinase activity"/>
    <property type="evidence" value="ECO:0007669"/>
    <property type="project" value="UniProtKB-UniRule"/>
</dbReference>